<dbReference type="RefSeq" id="WP_206582739.1">
    <property type="nucleotide sequence ID" value="NZ_JAFJZZ010000005.1"/>
</dbReference>
<sequence>MLNSLTESLTNAATSTDATTAGVIVAMCTALGLGMMIALCYLATNKTALNRRGFALTLIMLPAILSVIILFIGGNVARAFSLAGTLSIIRFRSAPGDAKDIGYIFFATAAGLACGVGMYAGGAAFVIVMSLIMFLLEKLNFGGSGTAKSLKVTIPENLNYEDAFKDVLEKYTSHYKLNRIRTTDLGSLFEANYQVTLKPEFTEKDFIDDLRVKNGNLSIVLTMQSE</sequence>
<keyword evidence="1" id="KW-0812">Transmembrane</keyword>
<dbReference type="Pfam" id="PF16316">
    <property type="entry name" value="DUF4956"/>
    <property type="match status" value="1"/>
</dbReference>
<feature type="transmembrane region" description="Helical" evidence="1">
    <location>
        <begin position="20"/>
        <end position="42"/>
    </location>
</feature>
<keyword evidence="1" id="KW-1133">Transmembrane helix</keyword>
<protein>
    <submittedName>
        <fullName evidence="2">DUF4956 domain-containing protein</fullName>
    </submittedName>
</protein>
<name>A0A939D9I9_CLOAM</name>
<evidence type="ECO:0000313" key="2">
    <source>
        <dbReference type="EMBL" id="MBN7773899.1"/>
    </source>
</evidence>
<evidence type="ECO:0000313" key="3">
    <source>
        <dbReference type="Proteomes" id="UP000664545"/>
    </source>
</evidence>
<accession>A0A939D9I9</accession>
<comment type="caution">
    <text evidence="2">The sequence shown here is derived from an EMBL/GenBank/DDBJ whole genome shotgun (WGS) entry which is preliminary data.</text>
</comment>
<proteinExistence type="predicted"/>
<dbReference type="EMBL" id="JAFJZZ010000005">
    <property type="protein sequence ID" value="MBN7773899.1"/>
    <property type="molecule type" value="Genomic_DNA"/>
</dbReference>
<feature type="transmembrane region" description="Helical" evidence="1">
    <location>
        <begin position="103"/>
        <end position="136"/>
    </location>
</feature>
<feature type="transmembrane region" description="Helical" evidence="1">
    <location>
        <begin position="54"/>
        <end position="77"/>
    </location>
</feature>
<reference evidence="2" key="1">
    <citation type="submission" date="2021-02" db="EMBL/GenBank/DDBJ databases">
        <title>Abyssanaerobacter marinus gen.nov., sp., nov, anaerobic bacterium isolated from the Onnuri vent field of Indian Ocean and suggestion of Mogibacteriaceae fam. nov., and proposal of reclassification of ambiguous this family's genus member.</title>
        <authorList>
            <person name="Kim Y.J."/>
            <person name="Yang J.-A."/>
        </authorList>
    </citation>
    <scope>NUCLEOTIDE SEQUENCE</scope>
    <source>
        <strain evidence="2">DSM 2634</strain>
    </source>
</reference>
<dbReference type="AlphaFoldDB" id="A0A939D9I9"/>
<dbReference type="Proteomes" id="UP000664545">
    <property type="component" value="Unassembled WGS sequence"/>
</dbReference>
<dbReference type="InterPro" id="IPR032531">
    <property type="entry name" value="DUF4956"/>
</dbReference>
<organism evidence="2 3">
    <name type="scientific">Clostridium aminobutyricum</name>
    <dbReference type="NCBI Taxonomy" id="33953"/>
    <lineage>
        <taxon>Bacteria</taxon>
        <taxon>Bacillati</taxon>
        <taxon>Bacillota</taxon>
        <taxon>Clostridia</taxon>
        <taxon>Eubacteriales</taxon>
        <taxon>Clostridiaceae</taxon>
        <taxon>Clostridium</taxon>
    </lineage>
</organism>
<gene>
    <name evidence="2" type="ORF">JYB65_11045</name>
</gene>
<evidence type="ECO:0000256" key="1">
    <source>
        <dbReference type="SAM" id="Phobius"/>
    </source>
</evidence>
<keyword evidence="1" id="KW-0472">Membrane</keyword>
<keyword evidence="3" id="KW-1185">Reference proteome</keyword>